<comment type="similarity">
    <text evidence="2">Belongs to the MgtC/SapB family.</text>
</comment>
<dbReference type="PANTHER" id="PTHR33778:SF1">
    <property type="entry name" value="MAGNESIUM TRANSPORTER YHID-RELATED"/>
    <property type="match status" value="1"/>
</dbReference>
<feature type="domain" description="ACT" evidence="8">
    <location>
        <begin position="149"/>
        <end position="224"/>
    </location>
</feature>
<keyword evidence="10" id="KW-1185">Reference proteome</keyword>
<keyword evidence="4 7" id="KW-0812">Transmembrane</keyword>
<dbReference type="Proteomes" id="UP001333102">
    <property type="component" value="Chromosome"/>
</dbReference>
<sequence>MAISDVELFIRLALAALLGAVIGLERESHRRPAGFRTHTLVSMGSALVMLVSAYGLNRGADSVWPYDPTRIAAQVVSGIGFLGAGTILREGPTVRGLTTAASLWVVAGIGLAAGAGFYLGAVVATALAVVTLVWLSRVERQVLSSKESNLSLVVSDQPGQLGAIASVLGRHGVDIRGVEIAPQEGARAALLITVEVPPRADRSRVLADLSSLEGVFRASYESQG</sequence>
<protein>
    <submittedName>
        <fullName evidence="9">MgtC/SapB family protein</fullName>
    </submittedName>
</protein>
<dbReference type="InterPro" id="IPR045865">
    <property type="entry name" value="ACT-like_dom_sf"/>
</dbReference>
<dbReference type="InterPro" id="IPR003416">
    <property type="entry name" value="MgtC/SapB/SrpB/YhiD_fam"/>
</dbReference>
<evidence type="ECO:0000256" key="2">
    <source>
        <dbReference type="ARBA" id="ARBA00009298"/>
    </source>
</evidence>
<dbReference type="Pfam" id="PF01842">
    <property type="entry name" value="ACT"/>
    <property type="match status" value="1"/>
</dbReference>
<organism evidence="9 10">
    <name type="scientific">Geochorda subterranea</name>
    <dbReference type="NCBI Taxonomy" id="3109564"/>
    <lineage>
        <taxon>Bacteria</taxon>
        <taxon>Bacillati</taxon>
        <taxon>Bacillota</taxon>
        <taxon>Limnochordia</taxon>
        <taxon>Limnochordales</taxon>
        <taxon>Geochordaceae</taxon>
        <taxon>Geochorda</taxon>
    </lineage>
</organism>
<feature type="transmembrane region" description="Helical" evidence="7">
    <location>
        <begin position="6"/>
        <end position="25"/>
    </location>
</feature>
<evidence type="ECO:0000256" key="6">
    <source>
        <dbReference type="ARBA" id="ARBA00023136"/>
    </source>
</evidence>
<dbReference type="EMBL" id="CP141614">
    <property type="protein sequence ID" value="WRP13260.1"/>
    <property type="molecule type" value="Genomic_DNA"/>
</dbReference>
<name>A0ABZ1BL16_9FIRM</name>
<keyword evidence="3" id="KW-1003">Cell membrane</keyword>
<keyword evidence="6 7" id="KW-0472">Membrane</keyword>
<feature type="transmembrane region" description="Helical" evidence="7">
    <location>
        <begin position="37"/>
        <end position="56"/>
    </location>
</feature>
<dbReference type="PANTHER" id="PTHR33778">
    <property type="entry name" value="PROTEIN MGTC"/>
    <property type="match status" value="1"/>
</dbReference>
<proteinExistence type="inferred from homology"/>
<dbReference type="InterPro" id="IPR049177">
    <property type="entry name" value="MgtC_SapB_SrpB_YhiD_N"/>
</dbReference>
<evidence type="ECO:0000259" key="8">
    <source>
        <dbReference type="PROSITE" id="PS51671"/>
    </source>
</evidence>
<dbReference type="SUPFAM" id="SSF55021">
    <property type="entry name" value="ACT-like"/>
    <property type="match status" value="1"/>
</dbReference>
<keyword evidence="5 7" id="KW-1133">Transmembrane helix</keyword>
<dbReference type="RefSeq" id="WP_324667505.1">
    <property type="nucleotide sequence ID" value="NZ_CP141614.1"/>
</dbReference>
<dbReference type="InterPro" id="IPR002912">
    <property type="entry name" value="ACT_dom"/>
</dbReference>
<feature type="transmembrane region" description="Helical" evidence="7">
    <location>
        <begin position="102"/>
        <end position="135"/>
    </location>
</feature>
<evidence type="ECO:0000256" key="5">
    <source>
        <dbReference type="ARBA" id="ARBA00022989"/>
    </source>
</evidence>
<dbReference type="PROSITE" id="PS51671">
    <property type="entry name" value="ACT"/>
    <property type="match status" value="1"/>
</dbReference>
<evidence type="ECO:0000256" key="7">
    <source>
        <dbReference type="SAM" id="Phobius"/>
    </source>
</evidence>
<evidence type="ECO:0000313" key="9">
    <source>
        <dbReference type="EMBL" id="WRP13260.1"/>
    </source>
</evidence>
<evidence type="ECO:0000256" key="4">
    <source>
        <dbReference type="ARBA" id="ARBA00022692"/>
    </source>
</evidence>
<comment type="subcellular location">
    <subcellularLocation>
        <location evidence="1">Cell membrane</location>
        <topology evidence="1">Multi-pass membrane protein</topology>
    </subcellularLocation>
</comment>
<gene>
    <name evidence="9" type="ORF">VLY81_07280</name>
</gene>
<evidence type="ECO:0000313" key="10">
    <source>
        <dbReference type="Proteomes" id="UP001333102"/>
    </source>
</evidence>
<evidence type="ECO:0000256" key="1">
    <source>
        <dbReference type="ARBA" id="ARBA00004651"/>
    </source>
</evidence>
<evidence type="ECO:0000256" key="3">
    <source>
        <dbReference type="ARBA" id="ARBA00022475"/>
    </source>
</evidence>
<accession>A0ABZ1BL16</accession>
<dbReference type="PRINTS" id="PR01837">
    <property type="entry name" value="MGTCSAPBPROT"/>
</dbReference>
<dbReference type="Pfam" id="PF02308">
    <property type="entry name" value="MgtC"/>
    <property type="match status" value="1"/>
</dbReference>
<reference evidence="10" key="1">
    <citation type="submission" date="2023-12" db="EMBL/GenBank/DDBJ databases">
        <title>Novel isolates from deep terrestrial aquifers shed light on the physiology and ecology of the class Limnochordia.</title>
        <authorList>
            <person name="Karnachuk O.V."/>
            <person name="Lukina A.P."/>
            <person name="Avakyan M.R."/>
            <person name="Kadnikov V."/>
            <person name="Begmatov S."/>
            <person name="Beletsky A.V."/>
            <person name="Mardanov A.V."/>
            <person name="Ravin N.V."/>
        </authorList>
    </citation>
    <scope>NUCLEOTIDE SEQUENCE [LARGE SCALE GENOMIC DNA]</scope>
    <source>
        <strain evidence="10">LN</strain>
    </source>
</reference>
<dbReference type="Gene3D" id="3.30.70.260">
    <property type="match status" value="1"/>
</dbReference>